<protein>
    <submittedName>
        <fullName evidence="1">Class I SAM-dependent methyltransferase</fullName>
    </submittedName>
</protein>
<comment type="caution">
    <text evidence="1">The sequence shown here is derived from an EMBL/GenBank/DDBJ whole genome shotgun (WGS) entry which is preliminary data.</text>
</comment>
<dbReference type="Gene3D" id="3.40.50.150">
    <property type="entry name" value="Vaccinia Virus protein VP39"/>
    <property type="match status" value="1"/>
</dbReference>
<dbReference type="InterPro" id="IPR029063">
    <property type="entry name" value="SAM-dependent_MTases_sf"/>
</dbReference>
<keyword evidence="1" id="KW-0808">Transferase</keyword>
<name>A0A5C8D746_9SPIR</name>
<dbReference type="Proteomes" id="UP000324638">
    <property type="component" value="Unassembled WGS sequence"/>
</dbReference>
<keyword evidence="1" id="KW-0489">Methyltransferase</keyword>
<dbReference type="AlphaFoldDB" id="A0A5C8D746"/>
<accession>A0A5C8D746</accession>
<dbReference type="PANTHER" id="PTHR43861">
    <property type="entry name" value="TRANS-ACONITATE 2-METHYLTRANSFERASE-RELATED"/>
    <property type="match status" value="1"/>
</dbReference>
<proteinExistence type="predicted"/>
<dbReference type="SUPFAM" id="SSF53335">
    <property type="entry name" value="S-adenosyl-L-methionine-dependent methyltransferases"/>
    <property type="match status" value="1"/>
</dbReference>
<evidence type="ECO:0000313" key="1">
    <source>
        <dbReference type="EMBL" id="TXJ20863.1"/>
    </source>
</evidence>
<dbReference type="CDD" id="cd02440">
    <property type="entry name" value="AdoMet_MTases"/>
    <property type="match status" value="1"/>
</dbReference>
<dbReference type="EMBL" id="SAXU01000001">
    <property type="protein sequence ID" value="TXJ20863.1"/>
    <property type="molecule type" value="Genomic_DNA"/>
</dbReference>
<reference evidence="1 2" key="1">
    <citation type="journal article" date="1992" name="Lakartidningen">
        <title>[Penicillin V and not amoxicillin is the first choice preparation in acute otitis].</title>
        <authorList>
            <person name="Kamme C."/>
            <person name="Lundgren K."/>
            <person name="Prellner K."/>
        </authorList>
    </citation>
    <scope>NUCLEOTIDE SEQUENCE [LARGE SCALE GENOMIC DNA]</scope>
    <source>
        <strain evidence="1 2">513A</strain>
    </source>
</reference>
<organism evidence="1 2">
    <name type="scientific">Brachyspira aalborgi</name>
    <dbReference type="NCBI Taxonomy" id="29522"/>
    <lineage>
        <taxon>Bacteria</taxon>
        <taxon>Pseudomonadati</taxon>
        <taxon>Spirochaetota</taxon>
        <taxon>Spirochaetia</taxon>
        <taxon>Brachyspirales</taxon>
        <taxon>Brachyspiraceae</taxon>
        <taxon>Brachyspira</taxon>
    </lineage>
</organism>
<dbReference type="Pfam" id="PF13489">
    <property type="entry name" value="Methyltransf_23"/>
    <property type="match status" value="1"/>
</dbReference>
<dbReference type="GO" id="GO:0008168">
    <property type="term" value="F:methyltransferase activity"/>
    <property type="evidence" value="ECO:0007669"/>
    <property type="project" value="UniProtKB-KW"/>
</dbReference>
<gene>
    <name evidence="1" type="ORF">EPJ79_06935</name>
</gene>
<sequence>MIAFFCILMYYKFYSKNLFYIIYFKEILKMKLKRTCPICDCEDGNKLYGIDFAKSKSEFIPEHYDIVYCSNCGFIFNDTKWTQKDYDKYYSTTQKYLYMYYGGYGGVNEQEVKKYNELIDIIEKYISKDANILDIGCDKGGLLMNLKKRGFNNLCGLDVSSFQKNVLIENNIDYISSSFVDMHKIDKKFDCIISSQVIEHIYDLKSLVNNIYNILNDNGIIYIDVPNSSEYSSHFIKPFHYFDIEHINHFDINSISNLFIKCQMLHNGCSNEQFVGNNKYPVLYSIFRKSINNKQINKDYSNIKNINEYINISKEKENYKIGTYFLWGFGSNLRRLLLDDRYFNGINIAGIIDKNKSLSGLKIKNYKNEELEIFTPEILENYKDANIIITSSLFSEQIRNDLLNNNFAGKIYEIDRAEQSRAEQSRAEQSRAEQSRAVIFEYAYRKTA</sequence>
<dbReference type="GO" id="GO:0032259">
    <property type="term" value="P:methylation"/>
    <property type="evidence" value="ECO:0007669"/>
    <property type="project" value="UniProtKB-KW"/>
</dbReference>
<evidence type="ECO:0000313" key="2">
    <source>
        <dbReference type="Proteomes" id="UP000324638"/>
    </source>
</evidence>